<comment type="caution">
    <text evidence="1">The sequence shown here is derived from an EMBL/GenBank/DDBJ whole genome shotgun (WGS) entry which is preliminary data.</text>
</comment>
<proteinExistence type="predicted"/>
<sequence>MLTGKEASFDLALVSKVELSDIKDYLVHATSFITHEQLKARKYLESHNYLTSGFVQEPQLRRHGEHIIVRTKVNHSQAISTQPLEPWLLVKQDGMVEAAHCTCMAGLGEACSHIGALLFYLEAASNFRDGQACTDKENAWLPPYSSTVPCAPLAHIDFASATTKKRRLDGHRSSSSKKPATTIERSSQNEWKAFLDRIKKAGKYSAVCALKKDYCEEFIPVQVKHSTALLGHLARDKPLSRDAMLEECAMFAQVSVKMWKRQREVSRPQQRGSAFRAGRVAASTAHAACRTTLTQPSVSLVKKICYPEESKFSSAATNWSLRKEDTARNQYVAEASSQHKEFVSNKSGLHISSHEPHMAASPDGLIYCACCQDAEMADPGMIAEGAPEPVELNSTPSISVCLADLADAKGPFSEAPVHYGLPCTAAEGQTCQIVRHLSTWNEFLFQVRMEIREVAGACGQLSVTSFDCPELPDAGEGHMRRIATLLYSLLSTHHCLELQSDGLSSAGVLSALSTLLKTTRSLAVLTIPHVSMSGQDADRFLTALAENKTLTELSMHESVVSEASMAGRARFTEHLKNNDTLTALAVGKGNELWYHYSFMPTSLSLRWILQESRVLRSFSLTSSTTDLHFQPRPMYDCWIEALAENETLQELSLPFRVWELGRWEVFFNILVRKKNLTSVAIGIDTPDYAILPQICKCLRDSGTENRVSFGTYYVSDSFDLLESKAFSEVNVLSYGDFTNVLRLLRQLPSFHHITSVRLDIWTGDITLSWAFADYVESSSTLRKLRLWLGSDSGSREYASGWRAAIFASLSRNTSIRVLHVTSMYMDEQDACLLANSITSSRNIEKVHIGTVTMAESGALVHHLSLGIATNYTLLSVSLDSPVDREAAKHLFTLCDVARRNSGLVALAAQFVTGARLGRQVLCAQALERVSDHPALLELLSELTSVSTEEAAAMIRSRLRSIEGMQQFMRLAGVVNERVTCNAREDGRMHLADLNEHCWSHVRRYLKLHDVVYDDSQSDYVQEQPV</sequence>
<accession>A0ACB8DGM0</accession>
<dbReference type="Proteomes" id="UP000821865">
    <property type="component" value="Chromosome 2"/>
</dbReference>
<evidence type="ECO:0000313" key="1">
    <source>
        <dbReference type="EMBL" id="KAH7967292.1"/>
    </source>
</evidence>
<organism evidence="1 2">
    <name type="scientific">Dermacentor silvarum</name>
    <name type="common">Tick</name>
    <dbReference type="NCBI Taxonomy" id="543639"/>
    <lineage>
        <taxon>Eukaryota</taxon>
        <taxon>Metazoa</taxon>
        <taxon>Ecdysozoa</taxon>
        <taxon>Arthropoda</taxon>
        <taxon>Chelicerata</taxon>
        <taxon>Arachnida</taxon>
        <taxon>Acari</taxon>
        <taxon>Parasitiformes</taxon>
        <taxon>Ixodida</taxon>
        <taxon>Ixodoidea</taxon>
        <taxon>Ixodidae</taxon>
        <taxon>Rhipicephalinae</taxon>
        <taxon>Dermacentor</taxon>
    </lineage>
</organism>
<name>A0ACB8DGM0_DERSI</name>
<gene>
    <name evidence="1" type="ORF">HPB49_023922</name>
</gene>
<protein>
    <submittedName>
        <fullName evidence="1">Uncharacterized protein</fullName>
    </submittedName>
</protein>
<evidence type="ECO:0000313" key="2">
    <source>
        <dbReference type="Proteomes" id="UP000821865"/>
    </source>
</evidence>
<dbReference type="EMBL" id="CM023471">
    <property type="protein sequence ID" value="KAH7967292.1"/>
    <property type="molecule type" value="Genomic_DNA"/>
</dbReference>
<keyword evidence="2" id="KW-1185">Reference proteome</keyword>
<reference evidence="1" key="1">
    <citation type="submission" date="2020-05" db="EMBL/GenBank/DDBJ databases">
        <title>Large-scale comparative analyses of tick genomes elucidate their genetic diversity and vector capacities.</title>
        <authorList>
            <person name="Jia N."/>
            <person name="Wang J."/>
            <person name="Shi W."/>
            <person name="Du L."/>
            <person name="Sun Y."/>
            <person name="Zhan W."/>
            <person name="Jiang J."/>
            <person name="Wang Q."/>
            <person name="Zhang B."/>
            <person name="Ji P."/>
            <person name="Sakyi L.B."/>
            <person name="Cui X."/>
            <person name="Yuan T."/>
            <person name="Jiang B."/>
            <person name="Yang W."/>
            <person name="Lam T.T.-Y."/>
            <person name="Chang Q."/>
            <person name="Ding S."/>
            <person name="Wang X."/>
            <person name="Zhu J."/>
            <person name="Ruan X."/>
            <person name="Zhao L."/>
            <person name="Wei J."/>
            <person name="Que T."/>
            <person name="Du C."/>
            <person name="Cheng J."/>
            <person name="Dai P."/>
            <person name="Han X."/>
            <person name="Huang E."/>
            <person name="Gao Y."/>
            <person name="Liu J."/>
            <person name="Shao H."/>
            <person name="Ye R."/>
            <person name="Li L."/>
            <person name="Wei W."/>
            <person name="Wang X."/>
            <person name="Wang C."/>
            <person name="Yang T."/>
            <person name="Huo Q."/>
            <person name="Li W."/>
            <person name="Guo W."/>
            <person name="Chen H."/>
            <person name="Zhou L."/>
            <person name="Ni X."/>
            <person name="Tian J."/>
            <person name="Zhou Y."/>
            <person name="Sheng Y."/>
            <person name="Liu T."/>
            <person name="Pan Y."/>
            <person name="Xia L."/>
            <person name="Li J."/>
            <person name="Zhao F."/>
            <person name="Cao W."/>
        </authorList>
    </citation>
    <scope>NUCLEOTIDE SEQUENCE</scope>
    <source>
        <strain evidence="1">Dsil-2018</strain>
    </source>
</reference>